<dbReference type="Proteomes" id="UP000313359">
    <property type="component" value="Unassembled WGS sequence"/>
</dbReference>
<organism evidence="1 2">
    <name type="scientific">Lentinus tigrinus ALCF2SS1-6</name>
    <dbReference type="NCBI Taxonomy" id="1328759"/>
    <lineage>
        <taxon>Eukaryota</taxon>
        <taxon>Fungi</taxon>
        <taxon>Dikarya</taxon>
        <taxon>Basidiomycota</taxon>
        <taxon>Agaricomycotina</taxon>
        <taxon>Agaricomycetes</taxon>
        <taxon>Polyporales</taxon>
        <taxon>Polyporaceae</taxon>
        <taxon>Lentinus</taxon>
    </lineage>
</organism>
<accession>A0A5C2SN12</accession>
<evidence type="ECO:0000313" key="1">
    <source>
        <dbReference type="EMBL" id="RPD65162.1"/>
    </source>
</evidence>
<evidence type="ECO:0000313" key="2">
    <source>
        <dbReference type="Proteomes" id="UP000313359"/>
    </source>
</evidence>
<dbReference type="AlphaFoldDB" id="A0A5C2SN12"/>
<reference evidence="1" key="1">
    <citation type="journal article" date="2018" name="Genome Biol. Evol.">
        <title>Genomics and development of Lentinus tigrinus, a white-rot wood-decaying mushroom with dimorphic fruiting bodies.</title>
        <authorList>
            <person name="Wu B."/>
            <person name="Xu Z."/>
            <person name="Knudson A."/>
            <person name="Carlson A."/>
            <person name="Chen N."/>
            <person name="Kovaka S."/>
            <person name="LaButti K."/>
            <person name="Lipzen A."/>
            <person name="Pennachio C."/>
            <person name="Riley R."/>
            <person name="Schakwitz W."/>
            <person name="Umezawa K."/>
            <person name="Ohm R.A."/>
            <person name="Grigoriev I.V."/>
            <person name="Nagy L.G."/>
            <person name="Gibbons J."/>
            <person name="Hibbett D."/>
        </authorList>
    </citation>
    <scope>NUCLEOTIDE SEQUENCE [LARGE SCALE GENOMIC DNA]</scope>
    <source>
        <strain evidence="1">ALCF2SS1-6</strain>
    </source>
</reference>
<keyword evidence="2" id="KW-1185">Reference proteome</keyword>
<protein>
    <recommendedName>
        <fullName evidence="3">Protein kinase domain-containing protein</fullName>
    </recommendedName>
</protein>
<evidence type="ECO:0008006" key="3">
    <source>
        <dbReference type="Google" id="ProtNLM"/>
    </source>
</evidence>
<sequence length="215" mass="24583">MSVKPIDPRKAIPKWVLEYSELQRRGISLEIVLKPPYVWRTPLGPYHGHPHTAKVVKSSSREADIYENLRSHAGAPANHTLPCDVLRSATEPSLLVMPCVKEFLTLWFESWTLIQLLDIFRQLSEVGLEFLHANRVAHLVWMSTTCHFDPYSFDVFSAGMALQQIAEWAYAEREQPWIVRRYIQWLIGSERGCTGVCTCRPTAQRAAKYSQSSNG</sequence>
<proteinExistence type="predicted"/>
<dbReference type="EMBL" id="ML122252">
    <property type="protein sequence ID" value="RPD65162.1"/>
    <property type="molecule type" value="Genomic_DNA"/>
</dbReference>
<gene>
    <name evidence="1" type="ORF">L227DRAFT_560029</name>
</gene>
<name>A0A5C2SN12_9APHY</name>